<feature type="binding site" evidence="9">
    <location>
        <begin position="329"/>
        <end position="333"/>
    </location>
    <ligand>
        <name>ATP</name>
        <dbReference type="ChEBI" id="CHEBI:30616"/>
    </ligand>
</feature>
<evidence type="ECO:0000256" key="1">
    <source>
        <dbReference type="ARBA" id="ARBA00008748"/>
    </source>
</evidence>
<evidence type="ECO:0000256" key="9">
    <source>
        <dbReference type="HAMAP-Rule" id="MF_00020"/>
    </source>
</evidence>
<feature type="binding site" evidence="9">
    <location>
        <position position="10"/>
    </location>
    <ligand>
        <name>Mg(2+)</name>
        <dbReference type="ChEBI" id="CHEBI:18420"/>
    </ligand>
</feature>
<comment type="function">
    <text evidence="9">Catalyzes the formation of acetyl phosphate from acetate and ATP. Can also catalyze the reverse reaction.</text>
</comment>
<evidence type="ECO:0000256" key="7">
    <source>
        <dbReference type="ARBA" id="ARBA00022840"/>
    </source>
</evidence>
<feature type="binding site" evidence="9">
    <location>
        <position position="17"/>
    </location>
    <ligand>
        <name>ATP</name>
        <dbReference type="ChEBI" id="CHEBI:30616"/>
    </ligand>
</feature>
<dbReference type="HAMAP" id="MF_00020">
    <property type="entry name" value="Acetate_kinase"/>
    <property type="match status" value="1"/>
</dbReference>
<sequence>MQESSVLTINGGSSSIKFALFAVADAPIRQLRGKIDRLGERDATITLTDLASGENQIRSVGALDHRSATGYLLDWLEERVGLASLKAVGHRIVNGGARYKEPQPITSELMDELRRISAYAPEHLPSEIAMIELFSGRAPTLLQAACFDTAFHQHMPRVAKILPIPRRYEALGVERLGFHGLSYAFLVEELTRVAGVEAASSRVIMAHLGNGASLSAVRGGKCIDTTMGFTPAAGVPMGTRSGDLDPGLVLFFAQAEGLSAERFHRMVNHEAGLLGVSETSSDLRDLLDRETRDVRASEAVDLFCYQVKKSIGSFATALGGLDTLVFTGGIGENSSAIRARICADLDFLGVQLDATRNDGSEPVISTDSGCVCVRVIATDEEMMIAKAVSGILDRTHSKE</sequence>
<reference evidence="11" key="1">
    <citation type="submission" date="2022-11" db="EMBL/GenBank/DDBJ databases">
        <authorList>
            <person name="Coimbra C."/>
        </authorList>
    </citation>
    <scope>NUCLEOTIDE SEQUENCE</scope>
    <source>
        <strain evidence="11">Jales19</strain>
    </source>
</reference>
<feature type="site" description="Transition state stabilizer" evidence="9">
    <location>
        <position position="179"/>
    </location>
</feature>
<proteinExistence type="inferred from homology"/>
<evidence type="ECO:0000256" key="3">
    <source>
        <dbReference type="ARBA" id="ARBA00022679"/>
    </source>
</evidence>
<comment type="similarity">
    <text evidence="1 9 10">Belongs to the acetokinase family.</text>
</comment>
<evidence type="ECO:0000313" key="11">
    <source>
        <dbReference type="EMBL" id="MCZ8547921.1"/>
    </source>
</evidence>
<keyword evidence="8 9" id="KW-0460">Magnesium</keyword>
<dbReference type="PROSITE" id="PS01075">
    <property type="entry name" value="ACETATE_KINASE_1"/>
    <property type="match status" value="1"/>
</dbReference>
<keyword evidence="4 9" id="KW-0479">Metal-binding</keyword>
<dbReference type="PRINTS" id="PR00471">
    <property type="entry name" value="ACETATEKNASE"/>
</dbReference>
<comment type="cofactor">
    <cofactor evidence="9">
        <name>Mg(2+)</name>
        <dbReference type="ChEBI" id="CHEBI:18420"/>
    </cofactor>
    <cofactor evidence="9">
        <name>Mn(2+)</name>
        <dbReference type="ChEBI" id="CHEBI:29035"/>
    </cofactor>
    <text evidence="9">Mg(2+). Can also accept Mn(2+).</text>
</comment>
<keyword evidence="2 9" id="KW-0963">Cytoplasm</keyword>
<evidence type="ECO:0000256" key="2">
    <source>
        <dbReference type="ARBA" id="ARBA00022490"/>
    </source>
</evidence>
<organism evidence="11 12">
    <name type="scientific">Mesorhizobium qingshengii</name>
    <dbReference type="NCBI Taxonomy" id="1165689"/>
    <lineage>
        <taxon>Bacteria</taxon>
        <taxon>Pseudomonadati</taxon>
        <taxon>Pseudomonadota</taxon>
        <taxon>Alphaproteobacteria</taxon>
        <taxon>Hyphomicrobiales</taxon>
        <taxon>Phyllobacteriaceae</taxon>
        <taxon>Mesorhizobium</taxon>
    </lineage>
</organism>
<evidence type="ECO:0000256" key="5">
    <source>
        <dbReference type="ARBA" id="ARBA00022741"/>
    </source>
</evidence>
<name>A0ABT4R2E6_9HYPH</name>
<dbReference type="EMBL" id="JAPFQA010000019">
    <property type="protein sequence ID" value="MCZ8547921.1"/>
    <property type="molecule type" value="Genomic_DNA"/>
</dbReference>
<dbReference type="InterPro" id="IPR023865">
    <property type="entry name" value="Aliphatic_acid_kinase_CS"/>
</dbReference>
<feature type="site" description="Transition state stabilizer" evidence="9">
    <location>
        <position position="240"/>
    </location>
</feature>
<dbReference type="PIRSF" id="PIRSF000722">
    <property type="entry name" value="Acetate_prop_kin"/>
    <property type="match status" value="1"/>
</dbReference>
<evidence type="ECO:0000256" key="4">
    <source>
        <dbReference type="ARBA" id="ARBA00022723"/>
    </source>
</evidence>
<comment type="catalytic activity">
    <reaction evidence="9">
        <text>acetate + ATP = acetyl phosphate + ADP</text>
        <dbReference type="Rhea" id="RHEA:11352"/>
        <dbReference type="ChEBI" id="CHEBI:22191"/>
        <dbReference type="ChEBI" id="CHEBI:30089"/>
        <dbReference type="ChEBI" id="CHEBI:30616"/>
        <dbReference type="ChEBI" id="CHEBI:456216"/>
        <dbReference type="EC" id="2.7.2.1"/>
    </reaction>
</comment>
<gene>
    <name evidence="9" type="primary">ackA</name>
    <name evidence="11" type="ORF">OOJ09_27400</name>
</gene>
<dbReference type="Proteomes" id="UP001152178">
    <property type="component" value="Unassembled WGS sequence"/>
</dbReference>
<keyword evidence="5 9" id="KW-0547">Nucleotide-binding</keyword>
<dbReference type="PANTHER" id="PTHR21060">
    <property type="entry name" value="ACETATE KINASE"/>
    <property type="match status" value="1"/>
</dbReference>
<dbReference type="NCBIfam" id="TIGR00016">
    <property type="entry name" value="ackA"/>
    <property type="match status" value="1"/>
</dbReference>
<keyword evidence="12" id="KW-1185">Reference proteome</keyword>
<comment type="pathway">
    <text evidence="9">Metabolic intermediate biosynthesis; acetyl-CoA biosynthesis; acetyl-CoA from acetate: step 1/2.</text>
</comment>
<dbReference type="PROSITE" id="PS01076">
    <property type="entry name" value="ACETATE_KINASE_2"/>
    <property type="match status" value="1"/>
</dbReference>
<accession>A0ABT4R2E6</accession>
<evidence type="ECO:0000313" key="12">
    <source>
        <dbReference type="Proteomes" id="UP001152178"/>
    </source>
</evidence>
<feature type="binding site" evidence="9">
    <location>
        <begin position="282"/>
        <end position="284"/>
    </location>
    <ligand>
        <name>ATP</name>
        <dbReference type="ChEBI" id="CHEBI:30616"/>
    </ligand>
</feature>
<feature type="active site" description="Proton donor/acceptor" evidence="9">
    <location>
        <position position="148"/>
    </location>
</feature>
<feature type="binding site" evidence="9">
    <location>
        <position position="380"/>
    </location>
    <ligand>
        <name>Mg(2+)</name>
        <dbReference type="ChEBI" id="CHEBI:18420"/>
    </ligand>
</feature>
<dbReference type="Pfam" id="PF00871">
    <property type="entry name" value="Acetate_kinase"/>
    <property type="match status" value="1"/>
</dbReference>
<dbReference type="PANTHER" id="PTHR21060:SF21">
    <property type="entry name" value="ACETATE KINASE"/>
    <property type="match status" value="1"/>
</dbReference>
<dbReference type="GO" id="GO:0008776">
    <property type="term" value="F:acetate kinase activity"/>
    <property type="evidence" value="ECO:0007669"/>
    <property type="project" value="UniProtKB-EC"/>
</dbReference>
<feature type="binding site" evidence="9">
    <location>
        <position position="91"/>
    </location>
    <ligand>
        <name>substrate</name>
    </ligand>
</feature>
<dbReference type="InterPro" id="IPR043129">
    <property type="entry name" value="ATPase_NBD"/>
</dbReference>
<comment type="caution">
    <text evidence="11">The sequence shown here is derived from an EMBL/GenBank/DDBJ whole genome shotgun (WGS) entry which is preliminary data.</text>
</comment>
<dbReference type="InterPro" id="IPR000890">
    <property type="entry name" value="Aliphatic_acid_kin_short-chain"/>
</dbReference>
<comment type="subunit">
    <text evidence="9">Homodimer.</text>
</comment>
<dbReference type="SUPFAM" id="SSF53067">
    <property type="entry name" value="Actin-like ATPase domain"/>
    <property type="match status" value="2"/>
</dbReference>
<keyword evidence="6 9" id="KW-0418">Kinase</keyword>
<dbReference type="Gene3D" id="3.30.420.40">
    <property type="match status" value="2"/>
</dbReference>
<comment type="subcellular location">
    <subcellularLocation>
        <location evidence="9">Cytoplasm</location>
    </subcellularLocation>
</comment>
<evidence type="ECO:0000256" key="8">
    <source>
        <dbReference type="ARBA" id="ARBA00022842"/>
    </source>
</evidence>
<keyword evidence="3 9" id="KW-0808">Transferase</keyword>
<evidence type="ECO:0000256" key="6">
    <source>
        <dbReference type="ARBA" id="ARBA00022777"/>
    </source>
</evidence>
<dbReference type="InterPro" id="IPR004372">
    <property type="entry name" value="Ac/propionate_kinase"/>
</dbReference>
<protein>
    <recommendedName>
        <fullName evidence="9">Acetate kinase</fullName>
        <ecNumber evidence="9">2.7.2.1</ecNumber>
    </recommendedName>
    <alternativeName>
        <fullName evidence="9">Acetokinase</fullName>
    </alternativeName>
</protein>
<feature type="binding site" evidence="9">
    <location>
        <begin position="207"/>
        <end position="211"/>
    </location>
    <ligand>
        <name>ATP</name>
        <dbReference type="ChEBI" id="CHEBI:30616"/>
    </ligand>
</feature>
<dbReference type="EC" id="2.7.2.1" evidence="9"/>
<evidence type="ECO:0000256" key="10">
    <source>
        <dbReference type="RuleBase" id="RU003835"/>
    </source>
</evidence>
<keyword evidence="7 9" id="KW-0067">ATP-binding</keyword>